<gene>
    <name evidence="10" type="primary">RSM22</name>
    <name evidence="10" type="ORF">QC761_0017230</name>
</gene>
<feature type="compositionally biased region" description="Acidic residues" evidence="8">
    <location>
        <begin position="494"/>
        <end position="521"/>
    </location>
</feature>
<dbReference type="Gene3D" id="3.40.50.150">
    <property type="entry name" value="Vaccinia Virus protein VP39"/>
    <property type="match status" value="1"/>
</dbReference>
<dbReference type="InterPro" id="IPR052571">
    <property type="entry name" value="Mt_RNA_Methyltransferase"/>
</dbReference>
<dbReference type="InterPro" id="IPR015324">
    <property type="entry name" value="Ribosomal_Rsm22-like"/>
</dbReference>
<organism evidence="10 11">
    <name type="scientific">Podospora bellae-mahoneyi</name>
    <dbReference type="NCBI Taxonomy" id="2093777"/>
    <lineage>
        <taxon>Eukaryota</taxon>
        <taxon>Fungi</taxon>
        <taxon>Dikarya</taxon>
        <taxon>Ascomycota</taxon>
        <taxon>Pezizomycotina</taxon>
        <taxon>Sordariomycetes</taxon>
        <taxon>Sordariomycetidae</taxon>
        <taxon>Sordariales</taxon>
        <taxon>Podosporaceae</taxon>
        <taxon>Podospora</taxon>
    </lineage>
</organism>
<feature type="region of interest" description="Disordered" evidence="8">
    <location>
        <begin position="179"/>
        <end position="205"/>
    </location>
</feature>
<dbReference type="InterPro" id="IPR017937">
    <property type="entry name" value="Thioredoxin_CS"/>
</dbReference>
<sequence>MPDQITSAADWRSTVSSNAVVVADFYADWCGPCRMIAPHFESLANKYAKPRKIAFVKVNVDNQGEVAQQYGVRAMPTFLILHNGSVIKTIQGANPPALTSAVEAAIKLAGPGAVGGSSFSSGGQRLGGTPVGGQRVGSGQRVTRPISWDINQWVNAVLSFLGLYFVSLLSLDPYKSAEASRFNKKNPPPPAKPATGPGGRPAGRATFKTLNDLGTQRTTMLSAGKLQNRCPGCRAQVLGFYDALLQPRNIASRPFVRPRATPVTAASRALSSRSRQPNPVRPFSTTKRVFNEVPPTEKDTESQSAEKEAQTVEGSGEATAEEIELLVRQARQTFGNTLPKDYFSGEEYKVYERLYGPPLRETAPEDVGLPLRDEHGEVIDETTPEHALFRETEHGDYEQVQYRINPAVPGGAVEAADTSEPGFPGELAEEATDLEAQAEQNQPVLSDAHIDYLNITANNSREYHALIKLQRDFEAAAALQPMDEIHEEIREDEGITEQDYPREEEEIEEDDEYDPGTEFEVDESRDTREHPFTSMGKFKTSPSTIYLPKASFVEPISTLLKRTDSTHIRQCGEENLGGPGFPHGPGSPRSKVNVPQKGLGLQAGVGWMSEIEADTFLATIMPAVYATAMSTLVEVRKRLGPEWLRGLLARDGGPRVLDVGAGGAALAAWQQVLQAEWDILRENGEVSDRYPPGKKTTVVGNDHLRHRVSRFLHNTTFLPRLPDYLHVANEHDMGVGDKPAPRKQYDVIIASHLLMPLDKEYKRKDMLDNLWKMLNPEGGVLILLEKGHPRGFEAVADARDRLLDNFILAPHSEPHADEVRTSSQHVREPGMIIAPCTNHQKCPMYHQPGFSPGRKDFCHFQQRYIRPPFLQQILGASRRSHEDIAFSYVAVRRGAYPEGHTPSADFAAAAASAAADVSSDAGPLTTITSDNAPVYVQGKEASDLAFKGYEAEDSKKPHPLSLPRNILPPLKRHGHVTLDVCTPQATIERWVVSKSFSKQAYRDARKAQWGDLWALGAKTRTLRNVRLGRAGQDAVVVKDAGVRSRRALEAAGRKRDKVVEINVHPQFGVTGAYEKHPRGKTPEQRRSRNGRKVRIENLMEEMGANELPDPDDIEDAEYLKSKDL</sequence>
<keyword evidence="2" id="KW-0479">Metal-binding</keyword>
<feature type="region of interest" description="Disordered" evidence="8">
    <location>
        <begin position="493"/>
        <end position="536"/>
    </location>
</feature>
<proteinExistence type="predicted"/>
<feature type="region of interest" description="Disordered" evidence="8">
    <location>
        <begin position="1069"/>
        <end position="1124"/>
    </location>
</feature>
<dbReference type="Gene3D" id="3.40.30.10">
    <property type="entry name" value="Glutaredoxin"/>
    <property type="match status" value="1"/>
</dbReference>
<dbReference type="SUPFAM" id="SSF52833">
    <property type="entry name" value="Thioredoxin-like"/>
    <property type="match status" value="1"/>
</dbReference>
<keyword evidence="10" id="KW-0687">Ribonucleoprotein</keyword>
<accession>A0ABR0G002</accession>
<dbReference type="PROSITE" id="PS51352">
    <property type="entry name" value="THIOREDOXIN_2"/>
    <property type="match status" value="1"/>
</dbReference>
<dbReference type="InterPro" id="IPR029063">
    <property type="entry name" value="SAM-dependent_MTases_sf"/>
</dbReference>
<evidence type="ECO:0000313" key="11">
    <source>
        <dbReference type="Proteomes" id="UP001322138"/>
    </source>
</evidence>
<dbReference type="CDD" id="cd02947">
    <property type="entry name" value="TRX_family"/>
    <property type="match status" value="1"/>
</dbReference>
<name>A0ABR0G002_9PEZI</name>
<evidence type="ECO:0000256" key="4">
    <source>
        <dbReference type="ARBA" id="ARBA00023004"/>
    </source>
</evidence>
<dbReference type="PRINTS" id="PR00421">
    <property type="entry name" value="THIOREDOXIN"/>
</dbReference>
<dbReference type="RefSeq" id="XP_062738013.1">
    <property type="nucleotide sequence ID" value="XM_062872033.1"/>
</dbReference>
<feature type="compositionally biased region" description="Basic and acidic residues" evidence="8">
    <location>
        <begin position="295"/>
        <end position="310"/>
    </location>
</feature>
<feature type="region of interest" description="Disordered" evidence="8">
    <location>
        <begin position="259"/>
        <end position="318"/>
    </location>
</feature>
<dbReference type="InterPro" id="IPR013766">
    <property type="entry name" value="Thioredoxin_domain"/>
</dbReference>
<feature type="domain" description="Thioredoxin" evidence="9">
    <location>
        <begin position="1"/>
        <end position="107"/>
    </location>
</feature>
<dbReference type="EMBL" id="JAFFGZ010000001">
    <property type="protein sequence ID" value="KAK4649038.1"/>
    <property type="molecule type" value="Genomic_DNA"/>
</dbReference>
<evidence type="ECO:0000256" key="5">
    <source>
        <dbReference type="ARBA" id="ARBA00023014"/>
    </source>
</evidence>
<comment type="caution">
    <text evidence="10">The sequence shown here is derived from an EMBL/GenBank/DDBJ whole genome shotgun (WGS) entry which is preliminary data.</text>
</comment>
<evidence type="ECO:0000256" key="3">
    <source>
        <dbReference type="ARBA" id="ARBA00022946"/>
    </source>
</evidence>
<dbReference type="GeneID" id="87891112"/>
<keyword evidence="3" id="KW-0809">Transit peptide</keyword>
<feature type="compositionally biased region" description="Low complexity" evidence="8">
    <location>
        <begin position="265"/>
        <end position="275"/>
    </location>
</feature>
<feature type="compositionally biased region" description="Basic and acidic residues" evidence="8">
    <location>
        <begin position="1073"/>
        <end position="1086"/>
    </location>
</feature>
<keyword evidence="10" id="KW-0689">Ribosomal protein</keyword>
<dbReference type="Pfam" id="PF00085">
    <property type="entry name" value="Thioredoxin"/>
    <property type="match status" value="1"/>
</dbReference>
<comment type="subcellular location">
    <subcellularLocation>
        <location evidence="1">Mitochondrion</location>
    </subcellularLocation>
</comment>
<dbReference type="PANTHER" id="PTHR13184">
    <property type="entry name" value="37S RIBOSOMAL PROTEIN S22"/>
    <property type="match status" value="1"/>
</dbReference>
<keyword evidence="5" id="KW-0411">Iron-sulfur</keyword>
<evidence type="ECO:0000313" key="10">
    <source>
        <dbReference type="EMBL" id="KAK4649038.1"/>
    </source>
</evidence>
<dbReference type="Proteomes" id="UP001322138">
    <property type="component" value="Unassembled WGS sequence"/>
</dbReference>
<evidence type="ECO:0000259" key="9">
    <source>
        <dbReference type="PROSITE" id="PS51352"/>
    </source>
</evidence>
<evidence type="ECO:0000256" key="1">
    <source>
        <dbReference type="ARBA" id="ARBA00004173"/>
    </source>
</evidence>
<dbReference type="SUPFAM" id="SSF53335">
    <property type="entry name" value="S-adenosyl-L-methionine-dependent methyltransferases"/>
    <property type="match status" value="1"/>
</dbReference>
<keyword evidence="4" id="KW-0408">Iron</keyword>
<reference evidence="10 11" key="1">
    <citation type="journal article" date="2023" name="bioRxiv">
        <title>High-quality genome assemblies of four members of thePodospora anserinaspecies complex.</title>
        <authorList>
            <person name="Ament-Velasquez S.L."/>
            <person name="Vogan A.A."/>
            <person name="Wallerman O."/>
            <person name="Hartmann F."/>
            <person name="Gautier V."/>
            <person name="Silar P."/>
            <person name="Giraud T."/>
            <person name="Johannesson H."/>
        </authorList>
    </citation>
    <scope>NUCLEOTIDE SEQUENCE [LARGE SCALE GENOMIC DNA]</scope>
    <source>
        <strain evidence="10 11">CBS 112042</strain>
    </source>
</reference>
<dbReference type="Pfam" id="PF09243">
    <property type="entry name" value="Rsm22"/>
    <property type="match status" value="2"/>
</dbReference>
<dbReference type="PROSITE" id="PS00194">
    <property type="entry name" value="THIOREDOXIN_1"/>
    <property type="match status" value="1"/>
</dbReference>
<feature type="compositionally biased region" description="Basic and acidic residues" evidence="8">
    <location>
        <begin position="522"/>
        <end position="531"/>
    </location>
</feature>
<evidence type="ECO:0000256" key="2">
    <source>
        <dbReference type="ARBA" id="ARBA00022723"/>
    </source>
</evidence>
<keyword evidence="6" id="KW-0496">Mitochondrion</keyword>
<dbReference type="PANTHER" id="PTHR13184:SF5">
    <property type="entry name" value="METHYLTRANSFERASE-LIKE PROTEIN 17, MITOCHONDRIAL"/>
    <property type="match status" value="1"/>
</dbReference>
<keyword evidence="11" id="KW-1185">Reference proteome</keyword>
<evidence type="ECO:0000256" key="8">
    <source>
        <dbReference type="SAM" id="MobiDB-lite"/>
    </source>
</evidence>
<feature type="region of interest" description="Disordered" evidence="8">
    <location>
        <begin position="571"/>
        <end position="591"/>
    </location>
</feature>
<evidence type="ECO:0000256" key="6">
    <source>
        <dbReference type="ARBA" id="ARBA00023128"/>
    </source>
</evidence>
<evidence type="ECO:0000256" key="7">
    <source>
        <dbReference type="ARBA" id="ARBA00045681"/>
    </source>
</evidence>
<comment type="function">
    <text evidence="7">Mitochondrial ribosome (mitoribosome) assembly factor. Binds at the interface of the head and body domains of the mitochondrial small ribosomal subunit (mt-SSU), occluding the mRNA channel and preventing compaction of the head domain towards the body. Probable inactive methyltransferase: retains the characteristic folding and ability to bind S-adenosyl-L-methionine, but it probably lost its methyltransferase activity.</text>
</comment>
<protein>
    <submittedName>
        <fullName evidence="10">37S ribosomal protein S22</fullName>
    </submittedName>
</protein>
<dbReference type="InterPro" id="IPR036249">
    <property type="entry name" value="Thioredoxin-like_sf"/>
</dbReference>
<dbReference type="GO" id="GO:0005840">
    <property type="term" value="C:ribosome"/>
    <property type="evidence" value="ECO:0007669"/>
    <property type="project" value="UniProtKB-KW"/>
</dbReference>